<name>A0A1I5BXC7_CHROL</name>
<keyword evidence="4" id="KW-1185">Reference proteome</keyword>
<dbReference type="Gene3D" id="3.90.226.10">
    <property type="entry name" value="2-enoyl-CoA Hydratase, Chain A, domain 1"/>
    <property type="match status" value="1"/>
</dbReference>
<dbReference type="Pfam" id="PF03572">
    <property type="entry name" value="Peptidase_S41"/>
    <property type="match status" value="1"/>
</dbReference>
<proteinExistence type="predicted"/>
<evidence type="ECO:0000256" key="1">
    <source>
        <dbReference type="SAM" id="Phobius"/>
    </source>
</evidence>
<dbReference type="Gene3D" id="2.30.42.10">
    <property type="match status" value="1"/>
</dbReference>
<dbReference type="SUPFAM" id="SSF52096">
    <property type="entry name" value="ClpP/crotonase"/>
    <property type="match status" value="1"/>
</dbReference>
<dbReference type="GO" id="GO:0008236">
    <property type="term" value="F:serine-type peptidase activity"/>
    <property type="evidence" value="ECO:0007669"/>
    <property type="project" value="InterPro"/>
</dbReference>
<dbReference type="GO" id="GO:0006508">
    <property type="term" value="P:proteolysis"/>
    <property type="evidence" value="ECO:0007669"/>
    <property type="project" value="UniProtKB-KW"/>
</dbReference>
<keyword evidence="1" id="KW-1133">Transmembrane helix</keyword>
<evidence type="ECO:0000259" key="2">
    <source>
        <dbReference type="SMART" id="SM00245"/>
    </source>
</evidence>
<evidence type="ECO:0000313" key="3">
    <source>
        <dbReference type="EMBL" id="SFN79335.1"/>
    </source>
</evidence>
<dbReference type="PANTHER" id="PTHR32060:SF22">
    <property type="entry name" value="CARBOXYL-TERMINAL-PROCESSING PEPTIDASE 3, CHLOROPLASTIC"/>
    <property type="match status" value="1"/>
</dbReference>
<gene>
    <name evidence="3" type="ORF">SAMN05421594_4244</name>
</gene>
<keyword evidence="1" id="KW-0472">Membrane</keyword>
<dbReference type="InterPro" id="IPR036034">
    <property type="entry name" value="PDZ_sf"/>
</dbReference>
<organism evidence="3 4">
    <name type="scientific">Chryseobacterium oleae</name>
    <dbReference type="NCBI Taxonomy" id="491207"/>
    <lineage>
        <taxon>Bacteria</taxon>
        <taxon>Pseudomonadati</taxon>
        <taxon>Bacteroidota</taxon>
        <taxon>Flavobacteriia</taxon>
        <taxon>Flavobacteriales</taxon>
        <taxon>Weeksellaceae</taxon>
        <taxon>Chryseobacterium group</taxon>
        <taxon>Chryseobacterium</taxon>
    </lineage>
</organism>
<dbReference type="InterPro" id="IPR029045">
    <property type="entry name" value="ClpP/crotonase-like_dom_sf"/>
</dbReference>
<protein>
    <submittedName>
        <fullName evidence="3">C-terminal processing protease CtpA/Prc, contains a PDZ domain</fullName>
    </submittedName>
</protein>
<dbReference type="Proteomes" id="UP000198769">
    <property type="component" value="Unassembled WGS sequence"/>
</dbReference>
<dbReference type="InterPro" id="IPR005151">
    <property type="entry name" value="Tail-specific_protease"/>
</dbReference>
<dbReference type="EMBL" id="FOVD01000008">
    <property type="protein sequence ID" value="SFN79335.1"/>
    <property type="molecule type" value="Genomic_DNA"/>
</dbReference>
<dbReference type="GO" id="GO:0007165">
    <property type="term" value="P:signal transduction"/>
    <property type="evidence" value="ECO:0007669"/>
    <property type="project" value="TreeGrafter"/>
</dbReference>
<reference evidence="4" key="1">
    <citation type="submission" date="2016-10" db="EMBL/GenBank/DDBJ databases">
        <authorList>
            <person name="Varghese N."/>
            <person name="Submissions S."/>
        </authorList>
    </citation>
    <scope>NUCLEOTIDE SEQUENCE [LARGE SCALE GENOMIC DNA]</scope>
    <source>
        <strain evidence="4">DSM 25575</strain>
    </source>
</reference>
<accession>A0A1I5BXC7</accession>
<dbReference type="GO" id="GO:0030288">
    <property type="term" value="C:outer membrane-bounded periplasmic space"/>
    <property type="evidence" value="ECO:0007669"/>
    <property type="project" value="TreeGrafter"/>
</dbReference>
<feature type="domain" description="Tail specific protease" evidence="2">
    <location>
        <begin position="355"/>
        <end position="560"/>
    </location>
</feature>
<dbReference type="SMART" id="SM00245">
    <property type="entry name" value="TSPc"/>
    <property type="match status" value="1"/>
</dbReference>
<sequence>MFLYGYTARNFLAVNFMKLKFFFGILVSVLIGIFFFSKRNAPKEGTTLFYNTIQSVESDSVAGKEKELLELCKVWGLIKYHSSDRDLIRSSDASLIKAYEKIMTGKADLNILISRDLQLPANNQSDVHPSYIGFLPDKNWIENSEIINPENKRNLIDFIAASYRNSGERLVTAEDNGELSFEDDSLFYDESKTTPAQRFLSLCKLWNITRYYYPYFQTISENWNHVFFEILPLFINADNEQKYYAAVQIFGSRLKDSHVAVKMGDSDEYDGKYVGNAVLKTIDGRTFVKGFIVNSVQSALKKGDEILTINGKNITSVQDTLKEKTSGSNDIVLSRDINRLLLLSKKKTAQLGIIRQNRMMTIQEHLTHINTARETEEKQYKSNAGKAVSKIIDRNIGYIRINDIFSGNFRVSFEKIRHARAIIFDLRAYPNEIAVDFLKYFDTRPFQTMNLYRADVTYPGMMRTIENEMHTPDAKKDAYTAPVVILINEYTQSQGESMLLAMKSIKNSVTLGDYTAGTNGNVMVIKLPGKTKIRMSGIGVLLPDYSATQRTGIRPDILVQENSASLMKGEDIQLQEAINYINKKL</sequence>
<dbReference type="AlphaFoldDB" id="A0A1I5BXC7"/>
<dbReference type="GO" id="GO:0004175">
    <property type="term" value="F:endopeptidase activity"/>
    <property type="evidence" value="ECO:0007669"/>
    <property type="project" value="TreeGrafter"/>
</dbReference>
<keyword evidence="3" id="KW-0378">Hydrolase</keyword>
<keyword evidence="3" id="KW-0645">Protease</keyword>
<keyword evidence="1" id="KW-0812">Transmembrane</keyword>
<evidence type="ECO:0000313" key="4">
    <source>
        <dbReference type="Proteomes" id="UP000198769"/>
    </source>
</evidence>
<dbReference type="PANTHER" id="PTHR32060">
    <property type="entry name" value="TAIL-SPECIFIC PROTEASE"/>
    <property type="match status" value="1"/>
</dbReference>
<dbReference type="Gene3D" id="3.30.750.44">
    <property type="match status" value="1"/>
</dbReference>
<feature type="transmembrane region" description="Helical" evidence="1">
    <location>
        <begin position="21"/>
        <end position="37"/>
    </location>
</feature>